<dbReference type="RefSeq" id="WP_046281696.1">
    <property type="nucleotide sequence ID" value="NZ_LATL02000040.1"/>
</dbReference>
<name>A0A0F5Y8R9_9CYAN</name>
<reference evidence="1 2" key="1">
    <citation type="submission" date="2015-06" db="EMBL/GenBank/DDBJ databases">
        <title>Draft genome assembly of filamentous brackish cyanobacterium Limnoraphis robusta strain CS-951.</title>
        <authorList>
            <person name="Willis A."/>
            <person name="Parks M."/>
            <person name="Burford M.A."/>
        </authorList>
    </citation>
    <scope>NUCLEOTIDE SEQUENCE [LARGE SCALE GENOMIC DNA]</scope>
    <source>
        <strain evidence="1 2">CS-951</strain>
    </source>
</reference>
<dbReference type="EMBL" id="LATL02000040">
    <property type="protein sequence ID" value="KKD35143.1"/>
    <property type="molecule type" value="Genomic_DNA"/>
</dbReference>
<gene>
    <name evidence="1" type="ORF">WN50_26935</name>
</gene>
<dbReference type="Proteomes" id="UP000033607">
    <property type="component" value="Unassembled WGS sequence"/>
</dbReference>
<accession>A0A0F5Y8R9</accession>
<evidence type="ECO:0008006" key="3">
    <source>
        <dbReference type="Google" id="ProtNLM"/>
    </source>
</evidence>
<dbReference type="AlphaFoldDB" id="A0A0F5Y8R9"/>
<evidence type="ECO:0000313" key="1">
    <source>
        <dbReference type="EMBL" id="KKD35143.1"/>
    </source>
</evidence>
<organism evidence="1 2">
    <name type="scientific">Limnoraphis robusta CS-951</name>
    <dbReference type="NCBI Taxonomy" id="1637645"/>
    <lineage>
        <taxon>Bacteria</taxon>
        <taxon>Bacillati</taxon>
        <taxon>Cyanobacteriota</taxon>
        <taxon>Cyanophyceae</taxon>
        <taxon>Oscillatoriophycideae</taxon>
        <taxon>Oscillatoriales</taxon>
        <taxon>Sirenicapillariaceae</taxon>
        <taxon>Limnoraphis</taxon>
    </lineage>
</organism>
<protein>
    <recommendedName>
        <fullName evidence="3">DUF3122 domain-containing protein</fullName>
    </recommendedName>
</protein>
<dbReference type="OrthoDB" id="463245at2"/>
<dbReference type="PATRIC" id="fig|1637645.4.peg.697"/>
<comment type="caution">
    <text evidence="1">The sequence shown here is derived from an EMBL/GenBank/DDBJ whole genome shotgun (WGS) entry which is preliminary data.</text>
</comment>
<sequence>MLRKQQAILSWFLILILVLTLNLSYSRPAQAVVSKQLETPEQILYQSRHTLRDNTGSSWQVVLFKRVKSGELREINLRLVGFPGEVEFAHVQPLKIQDADNILEADDVFSEKSPAPNVGQYDIKPILSQLSTHHLIELRLPLEKERTVKVPPAVIIEWQSI</sequence>
<dbReference type="Pfam" id="PF11320">
    <property type="entry name" value="DUF3122"/>
    <property type="match status" value="1"/>
</dbReference>
<dbReference type="InterPro" id="IPR021469">
    <property type="entry name" value="DUF3122"/>
</dbReference>
<evidence type="ECO:0000313" key="2">
    <source>
        <dbReference type="Proteomes" id="UP000033607"/>
    </source>
</evidence>
<proteinExistence type="predicted"/>